<evidence type="ECO:0000313" key="3">
    <source>
        <dbReference type="Proteomes" id="UP000315783"/>
    </source>
</evidence>
<dbReference type="OrthoDB" id="5153234at2759"/>
<sequence>MSEPPDAIDALTKHIGPILELQCQNGSTLLDQVEFMHAYNHVLKQVPNHLKNTVINRIRGIEIQVYNAGQPLYTFCDWLKLHNVGGMYLDNERTESERYGDIVQDLRQAEQDNSATKQYFMTTASVFEKMHERRWPLQFYEKHSKDLEHIVTAMNRIKQHDQVYRTQEIASRAVALRCDPPPYKQGMLERYKYINIQHPGTGLPVMATVQNELRGMDYYCGKPGGTYIFQLRRAAVSGSEDIPFCDMSDFTFCGLVPRSKQETIRRLQIVHRRALHLIVVMLAFLDRRCTAGNTESIQKLTSRMYNITAGDMRTIYWYWQRHFPRGIDMPLELRSLFRQSPVVSEYVQLMADVAPDEHSGFALHMIKSMLCEITGWSQEKLLEEESARLIRTAYWTLLQRCDFGSCLIFRDDMIEISDLSIHQYFTNSEEFAIDPNHPLALYTTTKNGLTNFLTERTRLLNHLVRCWEDAQLSQLSLENSRQRAHTEIATVEDSSSTEPNTAAEASQEHIQFDETQLPVLPATPRTGFVSIWDRLAAASSEDTAGELFAISSLP</sequence>
<keyword evidence="3" id="KW-1185">Reference proteome</keyword>
<evidence type="ECO:0000313" key="2">
    <source>
        <dbReference type="EMBL" id="TQV93778.1"/>
    </source>
</evidence>
<evidence type="ECO:0000256" key="1">
    <source>
        <dbReference type="SAM" id="MobiDB-lite"/>
    </source>
</evidence>
<gene>
    <name evidence="2" type="ORF">IF1G_07510</name>
</gene>
<accession>A0A545UWD7</accession>
<feature type="region of interest" description="Disordered" evidence="1">
    <location>
        <begin position="488"/>
        <end position="509"/>
    </location>
</feature>
<comment type="caution">
    <text evidence="2">The sequence shown here is derived from an EMBL/GenBank/DDBJ whole genome shotgun (WGS) entry which is preliminary data.</text>
</comment>
<dbReference type="AlphaFoldDB" id="A0A545UWD7"/>
<name>A0A545UWD7_9HYPO</name>
<feature type="compositionally biased region" description="Polar residues" evidence="1">
    <location>
        <begin position="492"/>
        <end position="504"/>
    </location>
</feature>
<organism evidence="2 3">
    <name type="scientific">Cordyceps javanica</name>
    <dbReference type="NCBI Taxonomy" id="43265"/>
    <lineage>
        <taxon>Eukaryota</taxon>
        <taxon>Fungi</taxon>
        <taxon>Dikarya</taxon>
        <taxon>Ascomycota</taxon>
        <taxon>Pezizomycotina</taxon>
        <taxon>Sordariomycetes</taxon>
        <taxon>Hypocreomycetidae</taxon>
        <taxon>Hypocreales</taxon>
        <taxon>Cordycipitaceae</taxon>
        <taxon>Cordyceps</taxon>
    </lineage>
</organism>
<proteinExistence type="predicted"/>
<dbReference type="EMBL" id="SPUK01000011">
    <property type="protein sequence ID" value="TQV93778.1"/>
    <property type="molecule type" value="Genomic_DNA"/>
</dbReference>
<reference evidence="2 3" key="1">
    <citation type="journal article" date="2019" name="Appl. Microbiol. Biotechnol.">
        <title>Genome sequence of Isaria javanica and comparative genome analysis insights into family S53 peptidase evolution in fungal entomopathogens.</title>
        <authorList>
            <person name="Lin R."/>
            <person name="Zhang X."/>
            <person name="Xin B."/>
            <person name="Zou M."/>
            <person name="Gao Y."/>
            <person name="Qin F."/>
            <person name="Hu Q."/>
            <person name="Xie B."/>
            <person name="Cheng X."/>
        </authorList>
    </citation>
    <scope>NUCLEOTIDE SEQUENCE [LARGE SCALE GENOMIC DNA]</scope>
    <source>
        <strain evidence="2 3">IJ1G</strain>
    </source>
</reference>
<protein>
    <submittedName>
        <fullName evidence="2">Uncharacterized protein</fullName>
    </submittedName>
</protein>
<dbReference type="Proteomes" id="UP000315783">
    <property type="component" value="Unassembled WGS sequence"/>
</dbReference>